<dbReference type="InterPro" id="IPR004087">
    <property type="entry name" value="KH_dom"/>
</dbReference>
<feature type="domain" description="K Homology" evidence="4">
    <location>
        <begin position="149"/>
        <end position="220"/>
    </location>
</feature>
<proteinExistence type="predicted"/>
<keyword evidence="2" id="KW-0694">RNA-binding</keyword>
<dbReference type="OrthoDB" id="1937934at2759"/>
<feature type="compositionally biased region" description="Polar residues" evidence="3">
    <location>
        <begin position="123"/>
        <end position="140"/>
    </location>
</feature>
<name>A0A813QKP1_9BILA</name>
<comment type="caution">
    <text evidence="5">The sequence shown here is derived from an EMBL/GenBank/DDBJ whole genome shotgun (WGS) entry which is preliminary data.</text>
</comment>
<evidence type="ECO:0000313" key="5">
    <source>
        <dbReference type="EMBL" id="CAF0769453.1"/>
    </source>
</evidence>
<evidence type="ECO:0000256" key="3">
    <source>
        <dbReference type="SAM" id="MobiDB-lite"/>
    </source>
</evidence>
<feature type="domain" description="K Homology" evidence="4">
    <location>
        <begin position="298"/>
        <end position="381"/>
    </location>
</feature>
<dbReference type="Proteomes" id="UP000681722">
    <property type="component" value="Unassembled WGS sequence"/>
</dbReference>
<gene>
    <name evidence="5" type="ORF">GPM918_LOCUS1843</name>
    <name evidence="6" type="ORF">SRO942_LOCUS1843</name>
</gene>
<dbReference type="Pfam" id="PF00013">
    <property type="entry name" value="KH_1"/>
    <property type="match status" value="3"/>
</dbReference>
<feature type="region of interest" description="Disordered" evidence="3">
    <location>
        <begin position="118"/>
        <end position="147"/>
    </location>
</feature>
<evidence type="ECO:0000259" key="4">
    <source>
        <dbReference type="SMART" id="SM00322"/>
    </source>
</evidence>
<feature type="compositionally biased region" description="Polar residues" evidence="3">
    <location>
        <begin position="1"/>
        <end position="28"/>
    </location>
</feature>
<keyword evidence="1" id="KW-0677">Repeat</keyword>
<evidence type="ECO:0000256" key="2">
    <source>
        <dbReference type="PROSITE-ProRule" id="PRU00117"/>
    </source>
</evidence>
<dbReference type="PROSITE" id="PS50084">
    <property type="entry name" value="KH_TYPE_1"/>
    <property type="match status" value="3"/>
</dbReference>
<evidence type="ECO:0000256" key="1">
    <source>
        <dbReference type="ARBA" id="ARBA00022737"/>
    </source>
</evidence>
<dbReference type="Gene3D" id="3.30.1370.10">
    <property type="entry name" value="K Homology domain, type 1"/>
    <property type="match status" value="3"/>
</dbReference>
<dbReference type="PANTHER" id="PTHR10288">
    <property type="entry name" value="KH DOMAIN CONTAINING RNA BINDING PROTEIN"/>
    <property type="match status" value="1"/>
</dbReference>
<sequence>MNSSDDTTLENNQNPSTSDNNTSQNNYLSPLDRRKRLPNSSQCEIRILMTSKDAGAIIGKGGSSIQKLRSDYKCTIQIPDCSSPERVLIISGDYEQCFDCLQQIVPTLIDLFRSSNSRRRNSTIDQPQQTDNNNGDENSTQQQQQQQQQPCEVRLLVHQIYCGAIIGKGGERIKELRAKYNLDIKVFSRCCPMSNERVVSLRGKSDDIIECIKHLYTLMETSTQQQQRTPPPVRHYDPHNFDIYIANEYGSFLFNGMPSNGYGMNVGGRPFRDMMPVAPGMYHLPPLLNYGSRNFRSMITSTQVTLPNELVGAIMGPRGRKIQEIRQQTNANIIVDDQQIGGSGGSTLGNNGLNATDRIITIEGTPDQIHRAQMLLQQAVRQSGLWRS</sequence>
<feature type="region of interest" description="Disordered" evidence="3">
    <location>
        <begin position="1"/>
        <end position="35"/>
    </location>
</feature>
<dbReference type="SMART" id="SM00322">
    <property type="entry name" value="KH"/>
    <property type="match status" value="3"/>
</dbReference>
<evidence type="ECO:0000313" key="6">
    <source>
        <dbReference type="EMBL" id="CAF3551440.1"/>
    </source>
</evidence>
<dbReference type="GO" id="GO:0003723">
    <property type="term" value="F:RNA binding"/>
    <property type="evidence" value="ECO:0007669"/>
    <property type="project" value="UniProtKB-UniRule"/>
</dbReference>
<dbReference type="Proteomes" id="UP000663829">
    <property type="component" value="Unassembled WGS sequence"/>
</dbReference>
<dbReference type="EMBL" id="CAJOBC010000187">
    <property type="protein sequence ID" value="CAF3551440.1"/>
    <property type="molecule type" value="Genomic_DNA"/>
</dbReference>
<feature type="domain" description="K Homology" evidence="4">
    <location>
        <begin position="41"/>
        <end position="109"/>
    </location>
</feature>
<dbReference type="InterPro" id="IPR036612">
    <property type="entry name" value="KH_dom_type_1_sf"/>
</dbReference>
<dbReference type="AlphaFoldDB" id="A0A813QKP1"/>
<dbReference type="EMBL" id="CAJNOQ010000187">
    <property type="protein sequence ID" value="CAF0769453.1"/>
    <property type="molecule type" value="Genomic_DNA"/>
</dbReference>
<protein>
    <recommendedName>
        <fullName evidence="4">K Homology domain-containing protein</fullName>
    </recommendedName>
</protein>
<dbReference type="CDD" id="cd22432">
    <property type="entry name" value="KH-I_HNRNPK_rpt1"/>
    <property type="match status" value="1"/>
</dbReference>
<dbReference type="InterPro" id="IPR004088">
    <property type="entry name" value="KH_dom_type_1"/>
</dbReference>
<keyword evidence="7" id="KW-1185">Reference proteome</keyword>
<organism evidence="5 7">
    <name type="scientific">Didymodactylos carnosus</name>
    <dbReference type="NCBI Taxonomy" id="1234261"/>
    <lineage>
        <taxon>Eukaryota</taxon>
        <taxon>Metazoa</taxon>
        <taxon>Spiralia</taxon>
        <taxon>Gnathifera</taxon>
        <taxon>Rotifera</taxon>
        <taxon>Eurotatoria</taxon>
        <taxon>Bdelloidea</taxon>
        <taxon>Philodinida</taxon>
        <taxon>Philodinidae</taxon>
        <taxon>Didymodactylos</taxon>
    </lineage>
</organism>
<accession>A0A813QKP1</accession>
<evidence type="ECO:0000313" key="7">
    <source>
        <dbReference type="Proteomes" id="UP000663829"/>
    </source>
</evidence>
<reference evidence="5" key="1">
    <citation type="submission" date="2021-02" db="EMBL/GenBank/DDBJ databases">
        <authorList>
            <person name="Nowell W R."/>
        </authorList>
    </citation>
    <scope>NUCLEOTIDE SEQUENCE</scope>
</reference>
<dbReference type="SUPFAM" id="SSF54791">
    <property type="entry name" value="Eukaryotic type KH-domain (KH-domain type I)"/>
    <property type="match status" value="3"/>
</dbReference>